<feature type="region of interest" description="Disordered" evidence="1">
    <location>
        <begin position="503"/>
        <end position="524"/>
    </location>
</feature>
<name>A0A9Q0RTA0_BLOTA</name>
<proteinExistence type="predicted"/>
<feature type="region of interest" description="Disordered" evidence="1">
    <location>
        <begin position="305"/>
        <end position="333"/>
    </location>
</feature>
<feature type="transmembrane region" description="Helical" evidence="2">
    <location>
        <begin position="139"/>
        <end position="160"/>
    </location>
</feature>
<feature type="transmembrane region" description="Helical" evidence="2">
    <location>
        <begin position="649"/>
        <end position="674"/>
    </location>
</feature>
<dbReference type="AlphaFoldDB" id="A0A9Q0RTA0"/>
<feature type="transmembrane region" description="Helical" evidence="2">
    <location>
        <begin position="781"/>
        <end position="799"/>
    </location>
</feature>
<dbReference type="InterPro" id="IPR052292">
    <property type="entry name" value="Glucose_repression_reg"/>
</dbReference>
<gene>
    <name evidence="3" type="ORF">RDWZM_003706</name>
</gene>
<dbReference type="OMA" id="FWACNSS"/>
<evidence type="ECO:0000256" key="2">
    <source>
        <dbReference type="SAM" id="Phobius"/>
    </source>
</evidence>
<dbReference type="PANTHER" id="PTHR28051:SF1">
    <property type="entry name" value="PROTEIN MTL1-RELATED"/>
    <property type="match status" value="1"/>
</dbReference>
<feature type="transmembrane region" description="Helical" evidence="2">
    <location>
        <begin position="12"/>
        <end position="36"/>
    </location>
</feature>
<feature type="compositionally biased region" description="Low complexity" evidence="1">
    <location>
        <begin position="56"/>
        <end position="65"/>
    </location>
</feature>
<feature type="region of interest" description="Disordered" evidence="1">
    <location>
        <begin position="56"/>
        <end position="104"/>
    </location>
</feature>
<evidence type="ECO:0000313" key="3">
    <source>
        <dbReference type="EMBL" id="KAJ6225161.1"/>
    </source>
</evidence>
<evidence type="ECO:0000313" key="4">
    <source>
        <dbReference type="Proteomes" id="UP001142055"/>
    </source>
</evidence>
<feature type="compositionally biased region" description="Low complexity" evidence="1">
    <location>
        <begin position="457"/>
        <end position="466"/>
    </location>
</feature>
<accession>A0A9Q0RTA0</accession>
<keyword evidence="2" id="KW-1133">Transmembrane helix</keyword>
<keyword evidence="2" id="KW-0812">Transmembrane</keyword>
<feature type="region of interest" description="Disordered" evidence="1">
    <location>
        <begin position="433"/>
        <end position="466"/>
    </location>
</feature>
<protein>
    <submittedName>
        <fullName evidence="3">Uncharacterized protein</fullName>
    </submittedName>
</protein>
<feature type="compositionally biased region" description="Low complexity" evidence="1">
    <location>
        <begin position="305"/>
        <end position="331"/>
    </location>
</feature>
<feature type="region of interest" description="Disordered" evidence="1">
    <location>
        <begin position="690"/>
        <end position="725"/>
    </location>
</feature>
<feature type="compositionally biased region" description="Polar residues" evidence="1">
    <location>
        <begin position="90"/>
        <end position="104"/>
    </location>
</feature>
<keyword evidence="4" id="KW-1185">Reference proteome</keyword>
<sequence>MTPSAPFVQQIGALIVLLFGSIVIAFLPLSLLHYVYRKKRRRLRGQEFIQRTKLQLQKQQSSSTLNDESGKGHMPLNGKDRQTSSRRTSKQNVSSTSVQCDSHSSQCNSHSGLLYQQQQQHSETALASTMTIPSMALELIRSLDGGLLLATLFLILLPQLRLNFESFMSVHVNPSKTRTSYSSNSLPLTSTLNRSLDLFGADMTANLLNARQVALHQEDLQTSHIIASKSTSPVPLVELILCLAFFAIHFIEEFTQLCLRYRKYFWACNSSVVYSSANGRCEFSSLDYRISRTKRFLIDCSRKTSSTVSTGDSTSGTASSRTSNNASPTRSNELANNVRKKISFITDMPTIDKEIIKDNDQSNKLTINNGNKIENESAEDLVCANHNLDSLQLYPEQGINQDYEPNSLLSASSSSCLPSYYWPPTVGFNTTAQTSQSDSHIYNEPYCPPKTDPYNKQQQQQHDSQQLDQVNAINLAKHGPFHHHPTCIYHQYCCHNHDQQQYHQHQPTTSSSSSPSSENESNQTSLTIQSPIFTKIFLPHTTLATSTPALYICEGILIAIQPTISMLWLMLIVVLVHKLVTGLMVSFELHEKTAGRQRQLPFSTTFLFILLPIVGYLCVVLLDGFFILKRKDREKSMPDGTVITDNANVQLAAIKVILFAVSAATLLHLVLLIIQRNLVQLQPQLQSRIPSNQSSSVPYHPKFAKQSNNNNNNNNHNHNHHHHQSNDKMLFNKNIGQSSLGKNRIGENSGVGQSVENFAQYQQFDQEIVTNPPRYGVLHHFTMYTGFIIILLAIAFLNMDRLKM</sequence>
<dbReference type="EMBL" id="JAPWDV010000001">
    <property type="protein sequence ID" value="KAJ6225161.1"/>
    <property type="molecule type" value="Genomic_DNA"/>
</dbReference>
<comment type="caution">
    <text evidence="3">The sequence shown here is derived from an EMBL/GenBank/DDBJ whole genome shotgun (WGS) entry which is preliminary data.</text>
</comment>
<reference evidence="3" key="1">
    <citation type="submission" date="2022-12" db="EMBL/GenBank/DDBJ databases">
        <title>Genome assemblies of Blomia tropicalis.</title>
        <authorList>
            <person name="Cui Y."/>
        </authorList>
    </citation>
    <scope>NUCLEOTIDE SEQUENCE</scope>
    <source>
        <tissue evidence="3">Adult mites</tissue>
    </source>
</reference>
<evidence type="ECO:0000256" key="1">
    <source>
        <dbReference type="SAM" id="MobiDB-lite"/>
    </source>
</evidence>
<organism evidence="3 4">
    <name type="scientific">Blomia tropicalis</name>
    <name type="common">Mite</name>
    <dbReference type="NCBI Taxonomy" id="40697"/>
    <lineage>
        <taxon>Eukaryota</taxon>
        <taxon>Metazoa</taxon>
        <taxon>Ecdysozoa</taxon>
        <taxon>Arthropoda</taxon>
        <taxon>Chelicerata</taxon>
        <taxon>Arachnida</taxon>
        <taxon>Acari</taxon>
        <taxon>Acariformes</taxon>
        <taxon>Sarcoptiformes</taxon>
        <taxon>Astigmata</taxon>
        <taxon>Glycyphagoidea</taxon>
        <taxon>Echimyopodidae</taxon>
        <taxon>Blomia</taxon>
    </lineage>
</organism>
<feature type="transmembrane region" description="Helical" evidence="2">
    <location>
        <begin position="607"/>
        <end position="628"/>
    </location>
</feature>
<feature type="transmembrane region" description="Helical" evidence="2">
    <location>
        <begin position="567"/>
        <end position="587"/>
    </location>
</feature>
<dbReference type="Proteomes" id="UP001142055">
    <property type="component" value="Chromosome 1"/>
</dbReference>
<keyword evidence="2" id="KW-0472">Membrane</keyword>
<dbReference type="PANTHER" id="PTHR28051">
    <property type="entry name" value="PROTEIN MTL1-RELATED"/>
    <property type="match status" value="1"/>
</dbReference>